<gene>
    <name evidence="2" type="ORF">E9531_02225</name>
</gene>
<dbReference type="AlphaFoldDB" id="A0A4S8FES6"/>
<keyword evidence="3" id="KW-1185">Reference proteome</keyword>
<dbReference type="OrthoDB" id="7619808at2"/>
<dbReference type="SUPFAM" id="SSF159888">
    <property type="entry name" value="YdhG-like"/>
    <property type="match status" value="1"/>
</dbReference>
<evidence type="ECO:0000259" key="1">
    <source>
        <dbReference type="Pfam" id="PF08818"/>
    </source>
</evidence>
<protein>
    <submittedName>
        <fullName evidence="2">DUF1801 domain-containing protein</fullName>
    </submittedName>
</protein>
<sequence length="118" mass="13343">MTTDAVAALLEDIRVLGENQHQLVQTVRMHLCHLFPAIKEEVKYGGIVFSQDGPFCGVYAYTQHVSVELSQGAKIRDAWGFLQGSGQFRRHLKLRCMADVAQQHLDDYLLLAYQATKH</sequence>
<evidence type="ECO:0000313" key="2">
    <source>
        <dbReference type="EMBL" id="THU05375.1"/>
    </source>
</evidence>
<reference evidence="2 3" key="1">
    <citation type="journal article" date="2015" name="Antonie Van Leeuwenhoek">
        <title>Lampropedia puyangensis sp. nov., isolated from symptomatic bark of Populus ? euramericana canker and emended description of Lampropedia hyalina (Ehrenberg 1832) Lee et al. 2004.</title>
        <authorList>
            <person name="Li Y."/>
            <person name="Wang T."/>
            <person name="Piao C.G."/>
            <person name="Wang L.F."/>
            <person name="Tian G.Z."/>
            <person name="Zhu T.H."/>
            <person name="Guo M.W."/>
        </authorList>
    </citation>
    <scope>NUCLEOTIDE SEQUENCE [LARGE SCALE GENOMIC DNA]</scope>
    <source>
        <strain evidence="2 3">2-bin</strain>
    </source>
</reference>
<dbReference type="InterPro" id="IPR014922">
    <property type="entry name" value="YdhG-like"/>
</dbReference>
<accession>A0A4S8FES6</accession>
<dbReference type="RefSeq" id="WP_136572085.1">
    <property type="nucleotide sequence ID" value="NZ_STFG01000001.1"/>
</dbReference>
<dbReference type="Proteomes" id="UP000308917">
    <property type="component" value="Unassembled WGS sequence"/>
</dbReference>
<name>A0A4S8FES6_9BURK</name>
<organism evidence="2 3">
    <name type="scientific">Lampropedia puyangensis</name>
    <dbReference type="NCBI Taxonomy" id="1330072"/>
    <lineage>
        <taxon>Bacteria</taxon>
        <taxon>Pseudomonadati</taxon>
        <taxon>Pseudomonadota</taxon>
        <taxon>Betaproteobacteria</taxon>
        <taxon>Burkholderiales</taxon>
        <taxon>Comamonadaceae</taxon>
        <taxon>Lampropedia</taxon>
    </lineage>
</organism>
<dbReference type="Pfam" id="PF08818">
    <property type="entry name" value="DUF1801"/>
    <property type="match status" value="1"/>
</dbReference>
<proteinExistence type="predicted"/>
<feature type="domain" description="YdhG-like" evidence="1">
    <location>
        <begin position="23"/>
        <end position="109"/>
    </location>
</feature>
<dbReference type="EMBL" id="STFG01000001">
    <property type="protein sequence ID" value="THU05375.1"/>
    <property type="molecule type" value="Genomic_DNA"/>
</dbReference>
<evidence type="ECO:0000313" key="3">
    <source>
        <dbReference type="Proteomes" id="UP000308917"/>
    </source>
</evidence>
<comment type="caution">
    <text evidence="2">The sequence shown here is derived from an EMBL/GenBank/DDBJ whole genome shotgun (WGS) entry which is preliminary data.</text>
</comment>